<dbReference type="PANTHER" id="PTHR30383:SF5">
    <property type="entry name" value="SGNH HYDROLASE-TYPE ESTERASE DOMAIN-CONTAINING PROTEIN"/>
    <property type="match status" value="1"/>
</dbReference>
<dbReference type="CDD" id="cd01833">
    <property type="entry name" value="XynB_like"/>
    <property type="match status" value="1"/>
</dbReference>
<feature type="domain" description="SGNH hydrolase-type esterase" evidence="1">
    <location>
        <begin position="34"/>
        <end position="211"/>
    </location>
</feature>
<organism evidence="2 3">
    <name type="scientific">Zopfia rhizophila CBS 207.26</name>
    <dbReference type="NCBI Taxonomy" id="1314779"/>
    <lineage>
        <taxon>Eukaryota</taxon>
        <taxon>Fungi</taxon>
        <taxon>Dikarya</taxon>
        <taxon>Ascomycota</taxon>
        <taxon>Pezizomycotina</taxon>
        <taxon>Dothideomycetes</taxon>
        <taxon>Dothideomycetes incertae sedis</taxon>
        <taxon>Zopfiaceae</taxon>
        <taxon>Zopfia</taxon>
    </lineage>
</organism>
<dbReference type="Pfam" id="PF13472">
    <property type="entry name" value="Lipase_GDSL_2"/>
    <property type="match status" value="1"/>
</dbReference>
<evidence type="ECO:0000259" key="1">
    <source>
        <dbReference type="Pfam" id="PF13472"/>
    </source>
</evidence>
<dbReference type="Proteomes" id="UP000800200">
    <property type="component" value="Unassembled WGS sequence"/>
</dbReference>
<keyword evidence="3" id="KW-1185">Reference proteome</keyword>
<dbReference type="OrthoDB" id="3915838at2759"/>
<name>A0A6A6DE08_9PEZI</name>
<dbReference type="InterPro" id="IPR013830">
    <property type="entry name" value="SGNH_hydro"/>
</dbReference>
<reference evidence="2" key="1">
    <citation type="journal article" date="2020" name="Stud. Mycol.">
        <title>101 Dothideomycetes genomes: a test case for predicting lifestyles and emergence of pathogens.</title>
        <authorList>
            <person name="Haridas S."/>
            <person name="Albert R."/>
            <person name="Binder M."/>
            <person name="Bloem J."/>
            <person name="Labutti K."/>
            <person name="Salamov A."/>
            <person name="Andreopoulos B."/>
            <person name="Baker S."/>
            <person name="Barry K."/>
            <person name="Bills G."/>
            <person name="Bluhm B."/>
            <person name="Cannon C."/>
            <person name="Castanera R."/>
            <person name="Culley D."/>
            <person name="Daum C."/>
            <person name="Ezra D."/>
            <person name="Gonzalez J."/>
            <person name="Henrissat B."/>
            <person name="Kuo A."/>
            <person name="Liang C."/>
            <person name="Lipzen A."/>
            <person name="Lutzoni F."/>
            <person name="Magnuson J."/>
            <person name="Mondo S."/>
            <person name="Nolan M."/>
            <person name="Ohm R."/>
            <person name="Pangilinan J."/>
            <person name="Park H.-J."/>
            <person name="Ramirez L."/>
            <person name="Alfaro M."/>
            <person name="Sun H."/>
            <person name="Tritt A."/>
            <person name="Yoshinaga Y."/>
            <person name="Zwiers L.-H."/>
            <person name="Turgeon B."/>
            <person name="Goodwin S."/>
            <person name="Spatafora J."/>
            <person name="Crous P."/>
            <person name="Grigoriev I."/>
        </authorList>
    </citation>
    <scope>NUCLEOTIDE SEQUENCE</scope>
    <source>
        <strain evidence="2">CBS 207.26</strain>
    </source>
</reference>
<evidence type="ECO:0000313" key="3">
    <source>
        <dbReference type="Proteomes" id="UP000800200"/>
    </source>
</evidence>
<dbReference type="AlphaFoldDB" id="A0A6A6DE08"/>
<dbReference type="InterPro" id="IPR036514">
    <property type="entry name" value="SGNH_hydro_sf"/>
</dbReference>
<proteinExistence type="predicted"/>
<dbReference type="PANTHER" id="PTHR30383">
    <property type="entry name" value="THIOESTERASE 1/PROTEASE 1/LYSOPHOSPHOLIPASE L1"/>
    <property type="match status" value="1"/>
</dbReference>
<sequence length="242" mass="26025">MLAFRNRSSNHEPIRTSLPRDVIALGTKLRILPLGDSITFGWNGTSGTDGYRLELSNHLSGSEFLFVGTQRSGQMADNYNEGHPGYTTSQIAGAMGPALEQRPNVILLHTGTNDLNRAETAEEPWSEAPRRLGSLIDEVLEKCPGAVVLVAKIINAKNADTEARIKTFNEAVPGAVKQRADQGQKVAVVDQSVVGVDELVDGLHPTTAGYAHMGDVWFEGIKVAAESLITLPVGSNPSWAQK</sequence>
<dbReference type="InterPro" id="IPR051532">
    <property type="entry name" value="Ester_Hydrolysis_Enzymes"/>
</dbReference>
<dbReference type="SUPFAM" id="SSF52266">
    <property type="entry name" value="SGNH hydrolase"/>
    <property type="match status" value="1"/>
</dbReference>
<protein>
    <submittedName>
        <fullName evidence="2">Carbohydrate esterase family 3 protein</fullName>
    </submittedName>
</protein>
<gene>
    <name evidence="2" type="ORF">K469DRAFT_733048</name>
</gene>
<evidence type="ECO:0000313" key="2">
    <source>
        <dbReference type="EMBL" id="KAF2177243.1"/>
    </source>
</evidence>
<accession>A0A6A6DE08</accession>
<dbReference type="Gene3D" id="3.40.50.1110">
    <property type="entry name" value="SGNH hydrolase"/>
    <property type="match status" value="1"/>
</dbReference>
<dbReference type="EMBL" id="ML994692">
    <property type="protein sequence ID" value="KAF2177243.1"/>
    <property type="molecule type" value="Genomic_DNA"/>
</dbReference>
<dbReference type="GO" id="GO:0004622">
    <property type="term" value="F:phosphatidylcholine lysophospholipase activity"/>
    <property type="evidence" value="ECO:0007669"/>
    <property type="project" value="TreeGrafter"/>
</dbReference>